<dbReference type="Gene3D" id="2.40.10.10">
    <property type="entry name" value="Trypsin-like serine proteases"/>
    <property type="match status" value="1"/>
</dbReference>
<feature type="domain" description="Peptidase S1" evidence="9">
    <location>
        <begin position="186"/>
        <end position="431"/>
    </location>
</feature>
<reference evidence="10" key="1">
    <citation type="submission" date="2022-01" db="EMBL/GenBank/DDBJ databases">
        <authorList>
            <person name="King R."/>
        </authorList>
    </citation>
    <scope>NUCLEOTIDE SEQUENCE</scope>
</reference>
<keyword evidence="4 7" id="KW-0378">Hydrolase</keyword>
<dbReference type="InterPro" id="IPR001314">
    <property type="entry name" value="Peptidase_S1A"/>
</dbReference>
<evidence type="ECO:0000256" key="7">
    <source>
        <dbReference type="RuleBase" id="RU363034"/>
    </source>
</evidence>
<gene>
    <name evidence="10" type="ORF">NEZAVI_LOCUS5654</name>
</gene>
<evidence type="ECO:0000256" key="1">
    <source>
        <dbReference type="ARBA" id="ARBA00004613"/>
    </source>
</evidence>
<dbReference type="PANTHER" id="PTHR24252:SF7">
    <property type="entry name" value="HYALIN"/>
    <property type="match status" value="1"/>
</dbReference>
<dbReference type="AlphaFoldDB" id="A0A9P0EED7"/>
<dbReference type="InterPro" id="IPR018114">
    <property type="entry name" value="TRYPSIN_HIS"/>
</dbReference>
<keyword evidence="11" id="KW-1185">Reference proteome</keyword>
<dbReference type="SMART" id="SM00020">
    <property type="entry name" value="Tryp_SPc"/>
    <property type="match status" value="1"/>
</dbReference>
<dbReference type="Proteomes" id="UP001152798">
    <property type="component" value="Chromosome 3"/>
</dbReference>
<feature type="signal peptide" evidence="8">
    <location>
        <begin position="1"/>
        <end position="17"/>
    </location>
</feature>
<dbReference type="GO" id="GO:0004252">
    <property type="term" value="F:serine-type endopeptidase activity"/>
    <property type="evidence" value="ECO:0007669"/>
    <property type="project" value="InterPro"/>
</dbReference>
<dbReference type="PROSITE" id="PS00134">
    <property type="entry name" value="TRYPSIN_HIS"/>
    <property type="match status" value="1"/>
</dbReference>
<keyword evidence="5 7" id="KW-0720">Serine protease</keyword>
<dbReference type="PRINTS" id="PR00722">
    <property type="entry name" value="CHYMOTRYPSIN"/>
</dbReference>
<evidence type="ECO:0000256" key="4">
    <source>
        <dbReference type="ARBA" id="ARBA00022801"/>
    </source>
</evidence>
<dbReference type="PROSITE" id="PS50240">
    <property type="entry name" value="TRYPSIN_DOM"/>
    <property type="match status" value="1"/>
</dbReference>
<keyword evidence="6" id="KW-1015">Disulfide bond</keyword>
<sequence length="432" mass="48030">MIIKITLFLGFLIKVSADEDSYDCVDALDRLTCKVRCPESRQVREKNCPFNRICCFGKPTSVFMPIRRDVPFYEPPSPLPELNSEFGLSDSDYDYILKKINETESANKVNGKETATATTTTTTTPRIDDTYNAVIKIEETDRKSVKYCKIYTNLTYEYSYASPVLPEIIPFAIVMDNCIPIVKPLVVGGKAVVRGEFPHMAALGFNKTDFIDYLCGGTLISEKHILTAGHCTNTRWGNPVVVMLGSVELYGADSIEAKVAKIITHPDYKPSSYYNDIAILELKEEVKFSQYVRPACIPQPESKAHNAGSITIATGWGKTGPAYEASMDLLKVLLRIVNSTECQEHYSSNYKFSPLKEGINENLICAIGYKSKYHDTCQGDSGGPLQTFLPGHKCAFEVTGITSFGKMCGTGIPAVYTKVQPYVPWIENVVWP</sequence>
<dbReference type="CDD" id="cd00190">
    <property type="entry name" value="Tryp_SPc"/>
    <property type="match status" value="1"/>
</dbReference>
<evidence type="ECO:0000313" key="11">
    <source>
        <dbReference type="Proteomes" id="UP001152798"/>
    </source>
</evidence>
<name>A0A9P0EED7_NEZVI</name>
<dbReference type="InterPro" id="IPR033116">
    <property type="entry name" value="TRYPSIN_SER"/>
</dbReference>
<feature type="chain" id="PRO_5040498667" description="Peptidase S1 domain-containing protein" evidence="8">
    <location>
        <begin position="18"/>
        <end position="432"/>
    </location>
</feature>
<dbReference type="EMBL" id="OV725079">
    <property type="protein sequence ID" value="CAH1395358.1"/>
    <property type="molecule type" value="Genomic_DNA"/>
</dbReference>
<dbReference type="Pfam" id="PF00089">
    <property type="entry name" value="Trypsin"/>
    <property type="match status" value="1"/>
</dbReference>
<evidence type="ECO:0000313" key="10">
    <source>
        <dbReference type="EMBL" id="CAH1395358.1"/>
    </source>
</evidence>
<protein>
    <recommendedName>
        <fullName evidence="9">Peptidase S1 domain-containing protein</fullName>
    </recommendedName>
</protein>
<dbReference type="SUPFAM" id="SSF50494">
    <property type="entry name" value="Trypsin-like serine proteases"/>
    <property type="match status" value="1"/>
</dbReference>
<dbReference type="GO" id="GO:0016485">
    <property type="term" value="P:protein processing"/>
    <property type="evidence" value="ECO:0007669"/>
    <property type="project" value="UniProtKB-ARBA"/>
</dbReference>
<dbReference type="PANTHER" id="PTHR24252">
    <property type="entry name" value="ACROSIN-RELATED"/>
    <property type="match status" value="1"/>
</dbReference>
<evidence type="ECO:0000256" key="6">
    <source>
        <dbReference type="ARBA" id="ARBA00023157"/>
    </source>
</evidence>
<keyword evidence="3 7" id="KW-0645">Protease</keyword>
<dbReference type="InterPro" id="IPR009003">
    <property type="entry name" value="Peptidase_S1_PA"/>
</dbReference>
<evidence type="ECO:0000256" key="8">
    <source>
        <dbReference type="SAM" id="SignalP"/>
    </source>
</evidence>
<dbReference type="InterPro" id="IPR001254">
    <property type="entry name" value="Trypsin_dom"/>
</dbReference>
<evidence type="ECO:0000256" key="2">
    <source>
        <dbReference type="ARBA" id="ARBA00022525"/>
    </source>
</evidence>
<dbReference type="FunFam" id="2.40.10.10:FF:000047">
    <property type="entry name" value="Trypsin eta"/>
    <property type="match status" value="1"/>
</dbReference>
<evidence type="ECO:0000256" key="3">
    <source>
        <dbReference type="ARBA" id="ARBA00022670"/>
    </source>
</evidence>
<dbReference type="PROSITE" id="PS00135">
    <property type="entry name" value="TRYPSIN_SER"/>
    <property type="match status" value="1"/>
</dbReference>
<dbReference type="OrthoDB" id="6339452at2759"/>
<evidence type="ECO:0000259" key="9">
    <source>
        <dbReference type="PROSITE" id="PS50240"/>
    </source>
</evidence>
<proteinExistence type="predicted"/>
<comment type="subcellular location">
    <subcellularLocation>
        <location evidence="1">Secreted</location>
    </subcellularLocation>
</comment>
<evidence type="ECO:0000256" key="5">
    <source>
        <dbReference type="ARBA" id="ARBA00022825"/>
    </source>
</evidence>
<keyword evidence="8" id="KW-0732">Signal</keyword>
<dbReference type="InterPro" id="IPR043504">
    <property type="entry name" value="Peptidase_S1_PA_chymotrypsin"/>
</dbReference>
<dbReference type="GO" id="GO:0005576">
    <property type="term" value="C:extracellular region"/>
    <property type="evidence" value="ECO:0007669"/>
    <property type="project" value="UniProtKB-SubCell"/>
</dbReference>
<organism evidence="10 11">
    <name type="scientific">Nezara viridula</name>
    <name type="common">Southern green stink bug</name>
    <name type="synonym">Cimex viridulus</name>
    <dbReference type="NCBI Taxonomy" id="85310"/>
    <lineage>
        <taxon>Eukaryota</taxon>
        <taxon>Metazoa</taxon>
        <taxon>Ecdysozoa</taxon>
        <taxon>Arthropoda</taxon>
        <taxon>Hexapoda</taxon>
        <taxon>Insecta</taxon>
        <taxon>Pterygota</taxon>
        <taxon>Neoptera</taxon>
        <taxon>Paraneoptera</taxon>
        <taxon>Hemiptera</taxon>
        <taxon>Heteroptera</taxon>
        <taxon>Panheteroptera</taxon>
        <taxon>Pentatomomorpha</taxon>
        <taxon>Pentatomoidea</taxon>
        <taxon>Pentatomidae</taxon>
        <taxon>Pentatominae</taxon>
        <taxon>Nezara</taxon>
    </lineage>
</organism>
<accession>A0A9P0EED7</accession>
<keyword evidence="2" id="KW-0964">Secreted</keyword>